<dbReference type="InterPro" id="IPR011009">
    <property type="entry name" value="Kinase-like_dom_sf"/>
</dbReference>
<dbReference type="AlphaFoldDB" id="A0AAI8YIS7"/>
<dbReference type="Pfam" id="PF01636">
    <property type="entry name" value="APH"/>
    <property type="match status" value="1"/>
</dbReference>
<dbReference type="InterPro" id="IPR051678">
    <property type="entry name" value="AGP_Transferase"/>
</dbReference>
<sequence>MGYDENDETIQSFFKQRPTTSKHECDDIAGGIVGRGAVIESVDTQGSMSYTVTCTTKTIISFRRVGNLIDSNVVGISKDLHRGLVPSASYCGKVGQGDETLTAYKMTYLPGRPCLEIYPRVAELDSEDEVKCATMYKHLARYFARTWLAPMSKNFGREAATLMEKEDLKDDEAWFRRRLSVMGAAQERFPYIQSFIDESEEDVIPVLFGRDWPKVLTHGDFSKRNILLDPQTFAVTGIVDWSLASIRPFGLDLELLLDLRGFSNDDDDGAAEYTTTEYTCHEKLEDVFWEEFWALAGVEGVKRRSHVKRVAMLAAKLDALMKYGFQLEKDGGETDRLTVFNDDILKDLFDEKPGKREDSEADLRGEGE</sequence>
<dbReference type="PANTHER" id="PTHR21310">
    <property type="entry name" value="AMINOGLYCOSIDE PHOSPHOTRANSFERASE-RELATED-RELATED"/>
    <property type="match status" value="1"/>
</dbReference>
<evidence type="ECO:0000259" key="1">
    <source>
        <dbReference type="Pfam" id="PF01636"/>
    </source>
</evidence>
<evidence type="ECO:0000313" key="3">
    <source>
        <dbReference type="Proteomes" id="UP001295740"/>
    </source>
</evidence>
<reference evidence="2" key="1">
    <citation type="submission" date="2023-10" db="EMBL/GenBank/DDBJ databases">
        <authorList>
            <person name="Hackl T."/>
        </authorList>
    </citation>
    <scope>NUCLEOTIDE SEQUENCE</scope>
</reference>
<evidence type="ECO:0000313" key="2">
    <source>
        <dbReference type="EMBL" id="CAJ2506272.1"/>
    </source>
</evidence>
<dbReference type="InterPro" id="IPR002575">
    <property type="entry name" value="Aminoglycoside_PTrfase"/>
</dbReference>
<accession>A0AAI8YIS7</accession>
<dbReference type="SUPFAM" id="SSF56112">
    <property type="entry name" value="Protein kinase-like (PK-like)"/>
    <property type="match status" value="1"/>
</dbReference>
<protein>
    <submittedName>
        <fullName evidence="2">Uu.00g004020.m01.CDS01</fullName>
    </submittedName>
</protein>
<dbReference type="Gene3D" id="3.90.1200.10">
    <property type="match status" value="1"/>
</dbReference>
<feature type="domain" description="Aminoglycoside phosphotransferase" evidence="1">
    <location>
        <begin position="94"/>
        <end position="273"/>
    </location>
</feature>
<proteinExistence type="predicted"/>
<dbReference type="Proteomes" id="UP001295740">
    <property type="component" value="Unassembled WGS sequence"/>
</dbReference>
<name>A0AAI8YIS7_9PEZI</name>
<comment type="caution">
    <text evidence="2">The sequence shown here is derived from an EMBL/GenBank/DDBJ whole genome shotgun (WGS) entry which is preliminary data.</text>
</comment>
<gene>
    <name evidence="2" type="ORF">KHLLAP_LOCUS6740</name>
</gene>
<keyword evidence="3" id="KW-1185">Reference proteome</keyword>
<dbReference type="EMBL" id="CAUWAG010000008">
    <property type="protein sequence ID" value="CAJ2506272.1"/>
    <property type="molecule type" value="Genomic_DNA"/>
</dbReference>
<dbReference type="PANTHER" id="PTHR21310:SF15">
    <property type="entry name" value="AMINOGLYCOSIDE PHOSPHOTRANSFERASE DOMAIN-CONTAINING PROTEIN"/>
    <property type="match status" value="1"/>
</dbReference>
<organism evidence="2 3">
    <name type="scientific">Anthostomella pinea</name>
    <dbReference type="NCBI Taxonomy" id="933095"/>
    <lineage>
        <taxon>Eukaryota</taxon>
        <taxon>Fungi</taxon>
        <taxon>Dikarya</taxon>
        <taxon>Ascomycota</taxon>
        <taxon>Pezizomycotina</taxon>
        <taxon>Sordariomycetes</taxon>
        <taxon>Xylariomycetidae</taxon>
        <taxon>Xylariales</taxon>
        <taxon>Xylariaceae</taxon>
        <taxon>Anthostomella</taxon>
    </lineage>
</organism>